<gene>
    <name evidence="1" type="ORF">RUMGNA_02850</name>
</gene>
<dbReference type="PaxDb" id="411470-RUMGNA_02850"/>
<sequence>MRADKHFRNKCFMPVMIPMKMEIKILHIKKWIPKSNK</sequence>
<reference evidence="1 2" key="1">
    <citation type="submission" date="2007-04" db="EMBL/GenBank/DDBJ databases">
        <authorList>
            <person name="Fulton L."/>
            <person name="Clifton S."/>
            <person name="Fulton B."/>
            <person name="Xu J."/>
            <person name="Minx P."/>
            <person name="Pepin K.H."/>
            <person name="Johnson M."/>
            <person name="Thiruvilangam P."/>
            <person name="Bhonagiri V."/>
            <person name="Nash W.E."/>
            <person name="Mardis E.R."/>
            <person name="Wilson R.K."/>
        </authorList>
    </citation>
    <scope>NUCLEOTIDE SEQUENCE [LARGE SCALE GENOMIC DNA]</scope>
    <source>
        <strain evidence="1 2">ATCC 29149</strain>
    </source>
</reference>
<dbReference type="Proteomes" id="UP000004410">
    <property type="component" value="Unassembled WGS sequence"/>
</dbReference>
<dbReference type="AlphaFoldDB" id="A7B5L0"/>
<proteinExistence type="predicted"/>
<protein>
    <submittedName>
        <fullName evidence="1">Uncharacterized protein</fullName>
    </submittedName>
</protein>
<dbReference type="EMBL" id="AAYG02000022">
    <property type="protein sequence ID" value="EDN76798.1"/>
    <property type="molecule type" value="Genomic_DNA"/>
</dbReference>
<evidence type="ECO:0000313" key="1">
    <source>
        <dbReference type="EMBL" id="EDN76798.1"/>
    </source>
</evidence>
<comment type="caution">
    <text evidence="1">The sequence shown here is derived from an EMBL/GenBank/DDBJ whole genome shotgun (WGS) entry which is preliminary data.</text>
</comment>
<accession>A7B5L0</accession>
<organism evidence="1 2">
    <name type="scientific">Mediterraneibacter gnavus (strain ATCC 29149 / DSM 114966 / JCM 6515 / VPI C7-9)</name>
    <name type="common">Ruminococcus gnavus</name>
    <dbReference type="NCBI Taxonomy" id="411470"/>
    <lineage>
        <taxon>Bacteria</taxon>
        <taxon>Bacillati</taxon>
        <taxon>Bacillota</taxon>
        <taxon>Clostridia</taxon>
        <taxon>Lachnospirales</taxon>
        <taxon>Lachnospiraceae</taxon>
        <taxon>Mediterraneibacter</taxon>
    </lineage>
</organism>
<evidence type="ECO:0000313" key="2">
    <source>
        <dbReference type="Proteomes" id="UP000004410"/>
    </source>
</evidence>
<reference evidence="1 2" key="2">
    <citation type="submission" date="2007-06" db="EMBL/GenBank/DDBJ databases">
        <title>Draft genome sequence of Ruminococcus gnavus (ATCC 29149).</title>
        <authorList>
            <person name="Sudarsanam P."/>
            <person name="Ley R."/>
            <person name="Guruge J."/>
            <person name="Turnbaugh P.J."/>
            <person name="Mahowald M."/>
            <person name="Liep D."/>
            <person name="Gordon J."/>
        </authorList>
    </citation>
    <scope>NUCLEOTIDE SEQUENCE [LARGE SCALE GENOMIC DNA]</scope>
    <source>
        <strain evidence="1 2">ATCC 29149</strain>
    </source>
</reference>
<name>A7B5L0_MEDG7</name>